<accession>A0A8J2KUI1</accession>
<evidence type="ECO:0000256" key="1">
    <source>
        <dbReference type="SAM" id="SignalP"/>
    </source>
</evidence>
<gene>
    <name evidence="2" type="ORF">AFUS01_LOCUS30394</name>
</gene>
<evidence type="ECO:0000313" key="2">
    <source>
        <dbReference type="EMBL" id="CAG7819981.1"/>
    </source>
</evidence>
<organism evidence="2 3">
    <name type="scientific">Allacma fusca</name>
    <dbReference type="NCBI Taxonomy" id="39272"/>
    <lineage>
        <taxon>Eukaryota</taxon>
        <taxon>Metazoa</taxon>
        <taxon>Ecdysozoa</taxon>
        <taxon>Arthropoda</taxon>
        <taxon>Hexapoda</taxon>
        <taxon>Collembola</taxon>
        <taxon>Symphypleona</taxon>
        <taxon>Sminthuridae</taxon>
        <taxon>Allacma</taxon>
    </lineage>
</organism>
<dbReference type="Proteomes" id="UP000708208">
    <property type="component" value="Unassembled WGS sequence"/>
</dbReference>
<keyword evidence="3" id="KW-1185">Reference proteome</keyword>
<proteinExistence type="predicted"/>
<protein>
    <submittedName>
        <fullName evidence="2">Uncharacterized protein</fullName>
    </submittedName>
</protein>
<feature type="chain" id="PRO_5035283916" evidence="1">
    <location>
        <begin position="25"/>
        <end position="66"/>
    </location>
</feature>
<comment type="caution">
    <text evidence="2">The sequence shown here is derived from an EMBL/GenBank/DDBJ whole genome shotgun (WGS) entry which is preliminary data.</text>
</comment>
<keyword evidence="1" id="KW-0732">Signal</keyword>
<feature type="signal peptide" evidence="1">
    <location>
        <begin position="1"/>
        <end position="24"/>
    </location>
</feature>
<name>A0A8J2KUI1_9HEXA</name>
<evidence type="ECO:0000313" key="3">
    <source>
        <dbReference type="Proteomes" id="UP000708208"/>
    </source>
</evidence>
<dbReference type="EMBL" id="CAJVCH010465506">
    <property type="protein sequence ID" value="CAG7819981.1"/>
    <property type="molecule type" value="Genomic_DNA"/>
</dbReference>
<sequence length="66" mass="7350">MMQKRKEFIVVCIATVTLLMNANARGSPPTPGPPIDGGPCKPEHARCFSHFECCSSWCEKLSHHCY</sequence>
<reference evidence="2" key="1">
    <citation type="submission" date="2021-06" db="EMBL/GenBank/DDBJ databases">
        <authorList>
            <person name="Hodson N. C."/>
            <person name="Mongue J. A."/>
            <person name="Jaron S. K."/>
        </authorList>
    </citation>
    <scope>NUCLEOTIDE SEQUENCE</scope>
</reference>
<dbReference type="AlphaFoldDB" id="A0A8J2KUI1"/>